<feature type="compositionally biased region" description="Low complexity" evidence="8">
    <location>
        <begin position="7"/>
        <end position="28"/>
    </location>
</feature>
<comment type="similarity">
    <text evidence="7">Belongs to the binding-protein-dependent transport system permease family.</text>
</comment>
<evidence type="ECO:0000256" key="4">
    <source>
        <dbReference type="ARBA" id="ARBA00022692"/>
    </source>
</evidence>
<dbReference type="Proteomes" id="UP001596203">
    <property type="component" value="Unassembled WGS sequence"/>
</dbReference>
<dbReference type="Pfam" id="PF00528">
    <property type="entry name" value="BPD_transp_1"/>
    <property type="match status" value="1"/>
</dbReference>
<feature type="transmembrane region" description="Helical" evidence="7">
    <location>
        <begin position="245"/>
        <end position="265"/>
    </location>
</feature>
<feature type="transmembrane region" description="Helical" evidence="7">
    <location>
        <begin position="104"/>
        <end position="128"/>
    </location>
</feature>
<dbReference type="PANTHER" id="PTHR43005:SF1">
    <property type="entry name" value="SPERMIDINE_PUTRESCINE TRANSPORT SYSTEM PERMEASE PROTEIN"/>
    <property type="match status" value="1"/>
</dbReference>
<proteinExistence type="inferred from homology"/>
<keyword evidence="5 7" id="KW-1133">Transmembrane helix</keyword>
<keyword evidence="3" id="KW-1003">Cell membrane</keyword>
<reference evidence="11" key="1">
    <citation type="journal article" date="2019" name="Int. J. Syst. Evol. Microbiol.">
        <title>The Global Catalogue of Microorganisms (GCM) 10K type strain sequencing project: providing services to taxonomists for standard genome sequencing and annotation.</title>
        <authorList>
            <consortium name="The Broad Institute Genomics Platform"/>
            <consortium name="The Broad Institute Genome Sequencing Center for Infectious Disease"/>
            <person name="Wu L."/>
            <person name="Ma J."/>
        </authorList>
    </citation>
    <scope>NUCLEOTIDE SEQUENCE [LARGE SCALE GENOMIC DNA]</scope>
    <source>
        <strain evidence="11">ZS-35-S2</strain>
    </source>
</reference>
<evidence type="ECO:0000256" key="1">
    <source>
        <dbReference type="ARBA" id="ARBA00004651"/>
    </source>
</evidence>
<keyword evidence="11" id="KW-1185">Reference proteome</keyword>
<evidence type="ECO:0000313" key="11">
    <source>
        <dbReference type="Proteomes" id="UP001596203"/>
    </source>
</evidence>
<feature type="transmembrane region" description="Helical" evidence="7">
    <location>
        <begin position="140"/>
        <end position="163"/>
    </location>
</feature>
<dbReference type="Gene3D" id="1.10.3720.10">
    <property type="entry name" value="MetI-like"/>
    <property type="match status" value="1"/>
</dbReference>
<sequence length="324" mass="35037">MARTTSPPDRTTAAPDGPAARPADPGAPLARRADAAGLGRARAGGFVLPSLVLIVVFLVVPALWTLYLGVTNYRLTGLAAADPQVVGLDNYVAALGDERFHTSLWLTLQFVLGSAVLGQAGLGFAIAWSLRDRRGPVRRVVEALVLLAWILPSSVVAFLWIALLDRDAGTLNALLGLPGTAWLLDHPMLSVILFNTWRGTAFSMMLYAAALQNVPPSHLETARLAGASTWQQLRDVVFPRIRGHVLTNLLLISLWTFNDFTPFLITAGGPEQRSEILPVYVYKIALSGGELGFGAAISFLMLLINLVIALVYLRTLGERRKARR</sequence>
<dbReference type="EMBL" id="JBHSPR010000008">
    <property type="protein sequence ID" value="MFC6016881.1"/>
    <property type="molecule type" value="Genomic_DNA"/>
</dbReference>
<keyword evidence="2 7" id="KW-0813">Transport</keyword>
<evidence type="ECO:0000259" key="9">
    <source>
        <dbReference type="PROSITE" id="PS50928"/>
    </source>
</evidence>
<evidence type="ECO:0000256" key="6">
    <source>
        <dbReference type="ARBA" id="ARBA00023136"/>
    </source>
</evidence>
<evidence type="ECO:0000313" key="10">
    <source>
        <dbReference type="EMBL" id="MFC6016881.1"/>
    </source>
</evidence>
<evidence type="ECO:0000256" key="2">
    <source>
        <dbReference type="ARBA" id="ARBA00022448"/>
    </source>
</evidence>
<feature type="region of interest" description="Disordered" evidence="8">
    <location>
        <begin position="1"/>
        <end position="28"/>
    </location>
</feature>
<comment type="caution">
    <text evidence="10">The sequence shown here is derived from an EMBL/GenBank/DDBJ whole genome shotgun (WGS) entry which is preliminary data.</text>
</comment>
<dbReference type="CDD" id="cd06261">
    <property type="entry name" value="TM_PBP2"/>
    <property type="match status" value="1"/>
</dbReference>
<protein>
    <submittedName>
        <fullName evidence="10">Carbohydrate ABC transporter permease</fullName>
    </submittedName>
</protein>
<keyword evidence="6 7" id="KW-0472">Membrane</keyword>
<dbReference type="RefSeq" id="WP_377420668.1">
    <property type="nucleotide sequence ID" value="NZ_JBHSPR010000008.1"/>
</dbReference>
<dbReference type="InterPro" id="IPR000515">
    <property type="entry name" value="MetI-like"/>
</dbReference>
<dbReference type="PROSITE" id="PS50928">
    <property type="entry name" value="ABC_TM1"/>
    <property type="match status" value="1"/>
</dbReference>
<keyword evidence="4 7" id="KW-0812">Transmembrane</keyword>
<dbReference type="InterPro" id="IPR035906">
    <property type="entry name" value="MetI-like_sf"/>
</dbReference>
<evidence type="ECO:0000256" key="3">
    <source>
        <dbReference type="ARBA" id="ARBA00022475"/>
    </source>
</evidence>
<evidence type="ECO:0000256" key="5">
    <source>
        <dbReference type="ARBA" id="ARBA00022989"/>
    </source>
</evidence>
<organism evidence="10 11">
    <name type="scientific">Plantactinospora solaniradicis</name>
    <dbReference type="NCBI Taxonomy" id="1723736"/>
    <lineage>
        <taxon>Bacteria</taxon>
        <taxon>Bacillati</taxon>
        <taxon>Actinomycetota</taxon>
        <taxon>Actinomycetes</taxon>
        <taxon>Micromonosporales</taxon>
        <taxon>Micromonosporaceae</taxon>
        <taxon>Plantactinospora</taxon>
    </lineage>
</organism>
<evidence type="ECO:0000256" key="8">
    <source>
        <dbReference type="SAM" id="MobiDB-lite"/>
    </source>
</evidence>
<dbReference type="PANTHER" id="PTHR43005">
    <property type="entry name" value="BLR7065 PROTEIN"/>
    <property type="match status" value="1"/>
</dbReference>
<gene>
    <name evidence="10" type="ORF">ACFP2T_11765</name>
</gene>
<feature type="transmembrane region" description="Helical" evidence="7">
    <location>
        <begin position="291"/>
        <end position="313"/>
    </location>
</feature>
<dbReference type="SUPFAM" id="SSF161098">
    <property type="entry name" value="MetI-like"/>
    <property type="match status" value="1"/>
</dbReference>
<accession>A0ABW1K547</accession>
<name>A0ABW1K547_9ACTN</name>
<feature type="transmembrane region" description="Helical" evidence="7">
    <location>
        <begin position="46"/>
        <end position="67"/>
    </location>
</feature>
<feature type="transmembrane region" description="Helical" evidence="7">
    <location>
        <begin position="175"/>
        <end position="197"/>
    </location>
</feature>
<evidence type="ECO:0000256" key="7">
    <source>
        <dbReference type="RuleBase" id="RU363032"/>
    </source>
</evidence>
<comment type="subcellular location">
    <subcellularLocation>
        <location evidence="1 7">Cell membrane</location>
        <topology evidence="1 7">Multi-pass membrane protein</topology>
    </subcellularLocation>
</comment>
<feature type="domain" description="ABC transmembrane type-1" evidence="9">
    <location>
        <begin position="100"/>
        <end position="312"/>
    </location>
</feature>